<organism evidence="1 2">
    <name type="scientific">Clostridium thailandense</name>
    <dbReference type="NCBI Taxonomy" id="2794346"/>
    <lineage>
        <taxon>Bacteria</taxon>
        <taxon>Bacillati</taxon>
        <taxon>Bacillota</taxon>
        <taxon>Clostridia</taxon>
        <taxon>Eubacteriales</taxon>
        <taxon>Clostridiaceae</taxon>
        <taxon>Clostridium</taxon>
    </lineage>
</organism>
<protein>
    <submittedName>
        <fullName evidence="1">Uncharacterized protein</fullName>
    </submittedName>
</protein>
<dbReference type="Proteomes" id="UP000694308">
    <property type="component" value="Unassembled WGS sequence"/>
</dbReference>
<gene>
    <name evidence="1" type="ORF">I6U48_15995</name>
</gene>
<dbReference type="AlphaFoldDB" id="A0A949X3D9"/>
<evidence type="ECO:0000313" key="2">
    <source>
        <dbReference type="Proteomes" id="UP000694308"/>
    </source>
</evidence>
<dbReference type="RefSeq" id="WP_218321465.1">
    <property type="nucleotide sequence ID" value="NZ_JAEEGC010000076.1"/>
</dbReference>
<reference evidence="1" key="1">
    <citation type="submission" date="2020-12" db="EMBL/GenBank/DDBJ databases">
        <title>Clostridium thailandense sp. nov., a novel acetogenic bacterium isolated from peat land soil in Thailand.</title>
        <authorList>
            <person name="Chaikitkaew S."/>
            <person name="Birkeland N.K."/>
        </authorList>
    </citation>
    <scope>NUCLEOTIDE SEQUENCE</scope>
    <source>
        <strain evidence="1">PL3</strain>
    </source>
</reference>
<comment type="caution">
    <text evidence="1">The sequence shown here is derived from an EMBL/GenBank/DDBJ whole genome shotgun (WGS) entry which is preliminary data.</text>
</comment>
<accession>A0A949X3D9</accession>
<dbReference type="EMBL" id="JAEEGC010000076">
    <property type="protein sequence ID" value="MBV7274399.1"/>
    <property type="molecule type" value="Genomic_DNA"/>
</dbReference>
<proteinExistence type="predicted"/>
<sequence length="136" mass="16262">MESCLNNTESFYRDIEEYKTDINEIIKDMIYKKERLVFAIVAEKSGVTRFVIRRHPELRNYILQKMVYYKELHVIDQKIDRAVNSLIKSNISLTFMSIASKCKFSSDDIYRNRYIKNKIINIIANNLKDRTVRNKN</sequence>
<keyword evidence="2" id="KW-1185">Reference proteome</keyword>
<evidence type="ECO:0000313" key="1">
    <source>
        <dbReference type="EMBL" id="MBV7274399.1"/>
    </source>
</evidence>
<name>A0A949X3D9_9CLOT</name>